<evidence type="ECO:0000313" key="7">
    <source>
        <dbReference type="Proteomes" id="UP000078046"/>
    </source>
</evidence>
<accession>A0A177B7X2</accession>
<comment type="similarity">
    <text evidence="1">Belongs to the glycosyltransferase 25 family.</text>
</comment>
<name>A0A177B7X2_9BILA</name>
<dbReference type="InterPro" id="IPR050757">
    <property type="entry name" value="Collagen_mod_GT25"/>
</dbReference>
<dbReference type="PANTHER" id="PTHR10730:SF53">
    <property type="entry name" value="GLYCOSYLTRANSFERASE 25 FAMILY MEMBER"/>
    <property type="match status" value="1"/>
</dbReference>
<protein>
    <recommendedName>
        <fullName evidence="5">Glycosyl transferase family 25 domain-containing protein</fullName>
    </recommendedName>
</protein>
<dbReference type="EMBL" id="LWCA01000157">
    <property type="protein sequence ID" value="OAF70356.1"/>
    <property type="molecule type" value="Genomic_DNA"/>
</dbReference>
<feature type="domain" description="Glycosyl transferase family 25" evidence="5">
    <location>
        <begin position="336"/>
        <end position="518"/>
    </location>
</feature>
<evidence type="ECO:0000259" key="5">
    <source>
        <dbReference type="Pfam" id="PF01755"/>
    </source>
</evidence>
<dbReference type="InterPro" id="IPR002654">
    <property type="entry name" value="Glyco_trans_25"/>
</dbReference>
<keyword evidence="3" id="KW-0808">Transferase</keyword>
<evidence type="ECO:0000256" key="4">
    <source>
        <dbReference type="SAM" id="SignalP"/>
    </source>
</evidence>
<sequence>MTKILIILLILVVSIVIELKTVFERIGSTECLLQISIFLIENENDYGLDYTFPILQNQNIDKENIHLWIGYITLKENDNVDRLKKWLNASEFRGIYMTERRVNYDELGNWGKGNVTFEEYGDRINFNLVYKLILEMRKTAMKMALNKNCKCIMFMEGDVLLVNKKTIEMSLQYENMTWFAPMLDFAFSGNTVDSDYKYSNCIEDDKSIIIPPDFDQILTRQSNGIFSCPILHSLYFINLQRNEPYSNFFNLHNNDQGWTEDRFVFLYQMYTLGIKPYIFNFEFYGYIIPVKSSIFNQIDKKSLFKQALLEINNYHDSLVHDKTLQIPHIVDSIGFDKIYFINLERRKERHDKMMKNFEILSLKVKWFKAHDANDINNETLHRLNINVMNGYRCPLSGRKMNMGEVACFISHFDIWTKTIINKYKMVLILEDDIRFHAYFTNILKDALSELATLTIPWDMIYIGRKNLMEFEEYKVSNSQFFVYPNYSHWTIGYILSNRGARKLINSQPLSNIIPIDEFLPIMYKSSSLYYAYQHFYNDNFIALSIEPTLIEPTHYTHDEDYYSDTEYTNTLIYMDYKDEL</sequence>
<gene>
    <name evidence="6" type="ORF">A3Q56_01792</name>
</gene>
<feature type="chain" id="PRO_5008056883" description="Glycosyl transferase family 25 domain-containing protein" evidence="4">
    <location>
        <begin position="20"/>
        <end position="580"/>
    </location>
</feature>
<dbReference type="CDD" id="cd06532">
    <property type="entry name" value="Glyco_transf_25"/>
    <property type="match status" value="1"/>
</dbReference>
<keyword evidence="4" id="KW-0732">Signal</keyword>
<organism evidence="6 7">
    <name type="scientific">Intoshia linei</name>
    <dbReference type="NCBI Taxonomy" id="1819745"/>
    <lineage>
        <taxon>Eukaryota</taxon>
        <taxon>Metazoa</taxon>
        <taxon>Spiralia</taxon>
        <taxon>Lophotrochozoa</taxon>
        <taxon>Mesozoa</taxon>
        <taxon>Orthonectida</taxon>
        <taxon>Rhopaluridae</taxon>
        <taxon>Intoshia</taxon>
    </lineage>
</organism>
<keyword evidence="2" id="KW-0328">Glycosyltransferase</keyword>
<dbReference type="OrthoDB" id="47375at2759"/>
<dbReference type="Proteomes" id="UP000078046">
    <property type="component" value="Unassembled WGS sequence"/>
</dbReference>
<evidence type="ECO:0000313" key="6">
    <source>
        <dbReference type="EMBL" id="OAF70356.1"/>
    </source>
</evidence>
<reference evidence="6 7" key="1">
    <citation type="submission" date="2016-04" db="EMBL/GenBank/DDBJ databases">
        <title>The genome of Intoshia linei affirms orthonectids as highly simplified spiralians.</title>
        <authorList>
            <person name="Mikhailov K.V."/>
            <person name="Slusarev G.S."/>
            <person name="Nikitin M.A."/>
            <person name="Logacheva M.D."/>
            <person name="Penin A."/>
            <person name="Aleoshin V."/>
            <person name="Panchin Y.V."/>
        </authorList>
    </citation>
    <scope>NUCLEOTIDE SEQUENCE [LARGE SCALE GENOMIC DNA]</scope>
    <source>
        <strain evidence="6">Intl2013</strain>
        <tissue evidence="6">Whole animal</tissue>
    </source>
</reference>
<dbReference type="PANTHER" id="PTHR10730">
    <property type="entry name" value="PROCOLLAGEN-LYSINE,2-OXOGLUTARATE 5-DIOXYGENASE/GLYCOSYLTRANSFERASE 25 FAMILY MEMBER"/>
    <property type="match status" value="1"/>
</dbReference>
<evidence type="ECO:0000256" key="2">
    <source>
        <dbReference type="ARBA" id="ARBA00022676"/>
    </source>
</evidence>
<evidence type="ECO:0000256" key="1">
    <source>
        <dbReference type="ARBA" id="ARBA00006721"/>
    </source>
</evidence>
<keyword evidence="7" id="KW-1185">Reference proteome</keyword>
<proteinExistence type="inferred from homology"/>
<feature type="signal peptide" evidence="4">
    <location>
        <begin position="1"/>
        <end position="19"/>
    </location>
</feature>
<dbReference type="AlphaFoldDB" id="A0A177B7X2"/>
<comment type="caution">
    <text evidence="6">The sequence shown here is derived from an EMBL/GenBank/DDBJ whole genome shotgun (WGS) entry which is preliminary data.</text>
</comment>
<evidence type="ECO:0000256" key="3">
    <source>
        <dbReference type="ARBA" id="ARBA00022679"/>
    </source>
</evidence>
<dbReference type="GO" id="GO:0050211">
    <property type="term" value="F:procollagen galactosyltransferase activity"/>
    <property type="evidence" value="ECO:0007669"/>
    <property type="project" value="TreeGrafter"/>
</dbReference>
<dbReference type="Pfam" id="PF01755">
    <property type="entry name" value="Glyco_transf_25"/>
    <property type="match status" value="1"/>
</dbReference>